<feature type="binding site" evidence="10">
    <location>
        <position position="269"/>
    </location>
    <ligand>
        <name>shikimate</name>
        <dbReference type="ChEBI" id="CHEBI:36208"/>
    </ligand>
</feature>
<evidence type="ECO:0000256" key="2">
    <source>
        <dbReference type="ARBA" id="ARBA00022605"/>
    </source>
</evidence>
<dbReference type="Pfam" id="PF01488">
    <property type="entry name" value="Shikimate_DH"/>
    <property type="match status" value="1"/>
</dbReference>
<evidence type="ECO:0000259" key="12">
    <source>
        <dbReference type="Pfam" id="PF08501"/>
    </source>
</evidence>
<protein>
    <recommendedName>
        <fullName evidence="10">Shikimate dehydrogenase (NADP(+))</fullName>
        <shortName evidence="10">SDH</shortName>
        <ecNumber evidence="10">1.1.1.25</ecNumber>
    </recommendedName>
</protein>
<comment type="catalytic activity">
    <reaction evidence="8">
        <text>shikimate + NAD(+) = 3-dehydroshikimate + NADH + H(+)</text>
        <dbReference type="Rhea" id="RHEA:17741"/>
        <dbReference type="ChEBI" id="CHEBI:15378"/>
        <dbReference type="ChEBI" id="CHEBI:16630"/>
        <dbReference type="ChEBI" id="CHEBI:36208"/>
        <dbReference type="ChEBI" id="CHEBI:57540"/>
        <dbReference type="ChEBI" id="CHEBI:57945"/>
    </reaction>
</comment>
<dbReference type="Proteomes" id="UP001142078">
    <property type="component" value="Unassembled WGS sequence"/>
</dbReference>
<comment type="pathway">
    <text evidence="9">Aromatic compound metabolism; 3,4-dihydroxybenzoate biosynthesis; 3-dehydroquinate from D-quinate (NAD(+) route).</text>
</comment>
<dbReference type="Pfam" id="PF18317">
    <property type="entry name" value="SDH_C"/>
    <property type="match status" value="1"/>
</dbReference>
<dbReference type="HAMAP" id="MF_00222">
    <property type="entry name" value="Shikimate_DH_AroE"/>
    <property type="match status" value="1"/>
</dbReference>
<dbReference type="PANTHER" id="PTHR21089">
    <property type="entry name" value="SHIKIMATE DEHYDROGENASE"/>
    <property type="match status" value="1"/>
</dbReference>
<dbReference type="InterPro" id="IPR013708">
    <property type="entry name" value="Shikimate_DH-bd_N"/>
</dbReference>
<dbReference type="NCBIfam" id="TIGR00507">
    <property type="entry name" value="aroE"/>
    <property type="match status" value="1"/>
</dbReference>
<dbReference type="GO" id="GO:0050661">
    <property type="term" value="F:NADP binding"/>
    <property type="evidence" value="ECO:0007669"/>
    <property type="project" value="InterPro"/>
</dbReference>
<comment type="catalytic activity">
    <reaction evidence="7">
        <text>L-quinate + NAD(+) = 3-dehydroquinate + NADH + H(+)</text>
        <dbReference type="Rhea" id="RHEA:22364"/>
        <dbReference type="ChEBI" id="CHEBI:15378"/>
        <dbReference type="ChEBI" id="CHEBI:29751"/>
        <dbReference type="ChEBI" id="CHEBI:32364"/>
        <dbReference type="ChEBI" id="CHEBI:57540"/>
        <dbReference type="ChEBI" id="CHEBI:57945"/>
        <dbReference type="EC" id="1.1.1.24"/>
    </reaction>
</comment>
<evidence type="ECO:0000256" key="7">
    <source>
        <dbReference type="ARBA" id="ARBA00051639"/>
    </source>
</evidence>
<feature type="binding site" evidence="10">
    <location>
        <begin position="138"/>
        <end position="142"/>
    </location>
    <ligand>
        <name>NADP(+)</name>
        <dbReference type="ChEBI" id="CHEBI:58349"/>
    </ligand>
</feature>
<feature type="binding site" evidence="10">
    <location>
        <position position="114"/>
    </location>
    <ligand>
        <name>shikimate</name>
        <dbReference type="ChEBI" id="CHEBI:36208"/>
    </ligand>
</feature>
<dbReference type="GO" id="GO:0009073">
    <property type="term" value="P:aromatic amino acid family biosynthetic process"/>
    <property type="evidence" value="ECO:0007669"/>
    <property type="project" value="UniProtKB-KW"/>
</dbReference>
<dbReference type="InterPro" id="IPR041121">
    <property type="entry name" value="SDH_C"/>
</dbReference>
<dbReference type="CDD" id="cd01065">
    <property type="entry name" value="NAD_bind_Shikimate_DH"/>
    <property type="match status" value="1"/>
</dbReference>
<evidence type="ECO:0000259" key="11">
    <source>
        <dbReference type="Pfam" id="PF01488"/>
    </source>
</evidence>
<dbReference type="InterPro" id="IPR036291">
    <property type="entry name" value="NAD(P)-bd_dom_sf"/>
</dbReference>
<dbReference type="InterPro" id="IPR046346">
    <property type="entry name" value="Aminoacid_DH-like_N_sf"/>
</dbReference>
<feature type="binding site" evidence="10">
    <location>
        <position position="99"/>
    </location>
    <ligand>
        <name>shikimate</name>
        <dbReference type="ChEBI" id="CHEBI:36208"/>
    </ligand>
</feature>
<sequence>MKKDFTERITGRTKLMALLGSPISHSLSPKMHNLSFEKLGLDYIYLAFDVNSDEQLADVIKGFRALNIRGANITMPNKTLVCKYLDKLSPAAEMTGSVNTIVNDGGVLKGYMTDGVGYMRSLKEEGIDIIGKKIVVAGAGGAATAICVQAALDGVKEISIFNRKTSSYTRAEKVAQKINKETNCKAKVFDLYNINILRTEIQESSIFIDATSVGMKPLEDKCNIPDPSILYPDLVVSDIVYEPSKTKLLNMAEKQGCKVINGYGMVLWQGAEAFKLWTGKEMPVDYVKELLFKK</sequence>
<dbReference type="FunFam" id="3.40.50.10860:FF:000004">
    <property type="entry name" value="Quinate/shikimate dehydrogenase"/>
    <property type="match status" value="1"/>
</dbReference>
<evidence type="ECO:0000256" key="5">
    <source>
        <dbReference type="ARBA" id="ARBA00023141"/>
    </source>
</evidence>
<dbReference type="GO" id="GO:0030266">
    <property type="term" value="F:quinate 3-dehydrogenase (NAD+) activity"/>
    <property type="evidence" value="ECO:0007669"/>
    <property type="project" value="UniProtKB-EC"/>
</dbReference>
<feature type="domain" description="Shikimate dehydrogenase substrate binding N-terminal" evidence="12">
    <location>
        <begin position="18"/>
        <end position="101"/>
    </location>
</feature>
<accession>A0A9X2S501</accession>
<comment type="subunit">
    <text evidence="10">Homodimer.</text>
</comment>
<comment type="pathway">
    <text evidence="1 10">Metabolic intermediate biosynthesis; chorismate biosynthesis; chorismate from D-erythrose 4-phosphate and phosphoenolpyruvate: step 4/7.</text>
</comment>
<comment type="caution">
    <text evidence="14">The sequence shown here is derived from an EMBL/GenBank/DDBJ whole genome shotgun (WGS) entry which is preliminary data.</text>
</comment>
<keyword evidence="2 10" id="KW-0028">Amino-acid biosynthesis</keyword>
<dbReference type="EMBL" id="JANJZL010000003">
    <property type="protein sequence ID" value="MCR2043814.1"/>
    <property type="molecule type" value="Genomic_DNA"/>
</dbReference>
<keyword evidence="15" id="KW-1185">Reference proteome</keyword>
<evidence type="ECO:0000256" key="6">
    <source>
        <dbReference type="ARBA" id="ARBA00049442"/>
    </source>
</evidence>
<dbReference type="NCBIfam" id="NF001313">
    <property type="entry name" value="PRK00258.2-1"/>
    <property type="match status" value="1"/>
</dbReference>
<evidence type="ECO:0000313" key="14">
    <source>
        <dbReference type="EMBL" id="MCR2043814.1"/>
    </source>
</evidence>
<name>A0A9X2S501_9FIRM</name>
<dbReference type="GO" id="GO:0019632">
    <property type="term" value="P:shikimate metabolic process"/>
    <property type="evidence" value="ECO:0007669"/>
    <property type="project" value="InterPro"/>
</dbReference>
<keyword evidence="5 10" id="KW-0057">Aromatic amino acid biosynthesis</keyword>
<feature type="active site" description="Proton acceptor" evidence="10">
    <location>
        <position position="78"/>
    </location>
</feature>
<feature type="domain" description="SDH C-terminal" evidence="13">
    <location>
        <begin position="262"/>
        <end position="291"/>
    </location>
</feature>
<dbReference type="OrthoDB" id="9792692at2"/>
<feature type="binding site" evidence="10">
    <location>
        <position position="241"/>
    </location>
    <ligand>
        <name>shikimate</name>
        <dbReference type="ChEBI" id="CHEBI:36208"/>
    </ligand>
</feature>
<dbReference type="GO" id="GO:0008652">
    <property type="term" value="P:amino acid biosynthetic process"/>
    <property type="evidence" value="ECO:0007669"/>
    <property type="project" value="UniProtKB-KW"/>
</dbReference>
<dbReference type="Gene3D" id="3.40.50.720">
    <property type="entry name" value="NAD(P)-binding Rossmann-like Domain"/>
    <property type="match status" value="1"/>
</dbReference>
<feature type="binding site" evidence="10">
    <location>
        <begin position="26"/>
        <end position="28"/>
    </location>
    <ligand>
        <name>shikimate</name>
        <dbReference type="ChEBI" id="CHEBI:36208"/>
    </ligand>
</feature>
<evidence type="ECO:0000256" key="8">
    <source>
        <dbReference type="ARBA" id="ARBA00052329"/>
    </source>
</evidence>
<evidence type="ECO:0000256" key="1">
    <source>
        <dbReference type="ARBA" id="ARBA00004871"/>
    </source>
</evidence>
<comment type="caution">
    <text evidence="10">Lacks conserved residue(s) required for the propagation of feature annotation.</text>
</comment>
<dbReference type="InterPro" id="IPR006151">
    <property type="entry name" value="Shikm_DH/Glu-tRNA_Rdtase"/>
</dbReference>
<proteinExistence type="inferred from homology"/>
<dbReference type="Pfam" id="PF08501">
    <property type="entry name" value="Shikimate_dh_N"/>
    <property type="match status" value="1"/>
</dbReference>
<dbReference type="InterPro" id="IPR022893">
    <property type="entry name" value="Shikimate_DH_fam"/>
</dbReference>
<feature type="domain" description="Quinate/shikimate 5-dehydrogenase/glutamyl-tRNA reductase" evidence="11">
    <location>
        <begin position="129"/>
        <end position="212"/>
    </location>
</feature>
<dbReference type="SUPFAM" id="SSF53223">
    <property type="entry name" value="Aminoacid dehydrogenase-like, N-terminal domain"/>
    <property type="match status" value="1"/>
</dbReference>
<keyword evidence="4 10" id="KW-0560">Oxidoreductase</keyword>
<feature type="binding site" evidence="10">
    <location>
        <position position="74"/>
    </location>
    <ligand>
        <name>shikimate</name>
        <dbReference type="ChEBI" id="CHEBI:36208"/>
    </ligand>
</feature>
<comment type="function">
    <text evidence="10">Involved in the biosynthesis of the chorismate, which leads to the biosynthesis of aromatic amino acids. Catalyzes the reversible NADPH linked reduction of 3-dehydroshikimate (DHSA) to yield shikimate (SA).</text>
</comment>
<comment type="similarity">
    <text evidence="10">Belongs to the shikimate dehydrogenase family.</text>
</comment>
<organism evidence="14 15">
    <name type="scientific">Anaerosalibacter massiliensis</name>
    <dbReference type="NCBI Taxonomy" id="1347392"/>
    <lineage>
        <taxon>Bacteria</taxon>
        <taxon>Bacillati</taxon>
        <taxon>Bacillota</taxon>
        <taxon>Tissierellia</taxon>
        <taxon>Tissierellales</taxon>
        <taxon>Sporanaerobacteraceae</taxon>
        <taxon>Anaerosalibacter</taxon>
    </lineage>
</organism>
<gene>
    <name evidence="10" type="primary">aroE</name>
    <name evidence="14" type="ORF">NSA23_06730</name>
</gene>
<dbReference type="FunFam" id="3.40.50.720:FF:000086">
    <property type="entry name" value="Quinate/shikimate dehydrogenase"/>
    <property type="match status" value="1"/>
</dbReference>
<dbReference type="InterPro" id="IPR011342">
    <property type="entry name" value="Shikimate_DH"/>
</dbReference>
<evidence type="ECO:0000256" key="3">
    <source>
        <dbReference type="ARBA" id="ARBA00022857"/>
    </source>
</evidence>
<evidence type="ECO:0000256" key="10">
    <source>
        <dbReference type="HAMAP-Rule" id="MF_00222"/>
    </source>
</evidence>
<dbReference type="PANTHER" id="PTHR21089:SF1">
    <property type="entry name" value="BIFUNCTIONAL 3-DEHYDROQUINATE DEHYDRATASE_SHIKIMATE DEHYDROGENASE, CHLOROPLASTIC"/>
    <property type="match status" value="1"/>
</dbReference>
<feature type="binding site" evidence="10">
    <location>
        <position position="239"/>
    </location>
    <ligand>
        <name>NADP(+)</name>
        <dbReference type="ChEBI" id="CHEBI:58349"/>
    </ligand>
</feature>
<evidence type="ECO:0000256" key="4">
    <source>
        <dbReference type="ARBA" id="ARBA00023002"/>
    </source>
</evidence>
<evidence type="ECO:0000313" key="15">
    <source>
        <dbReference type="Proteomes" id="UP001142078"/>
    </source>
</evidence>
<comment type="catalytic activity">
    <reaction evidence="6 10">
        <text>shikimate + NADP(+) = 3-dehydroshikimate + NADPH + H(+)</text>
        <dbReference type="Rhea" id="RHEA:17737"/>
        <dbReference type="ChEBI" id="CHEBI:15378"/>
        <dbReference type="ChEBI" id="CHEBI:16630"/>
        <dbReference type="ChEBI" id="CHEBI:36208"/>
        <dbReference type="ChEBI" id="CHEBI:57783"/>
        <dbReference type="ChEBI" id="CHEBI:58349"/>
        <dbReference type="EC" id="1.1.1.25"/>
    </reaction>
</comment>
<dbReference type="GO" id="GO:0009423">
    <property type="term" value="P:chorismate biosynthetic process"/>
    <property type="evidence" value="ECO:0007669"/>
    <property type="project" value="UniProtKB-UniRule"/>
</dbReference>
<dbReference type="Gene3D" id="3.40.50.10860">
    <property type="entry name" value="Leucine Dehydrogenase, chain A, domain 1"/>
    <property type="match status" value="1"/>
</dbReference>
<keyword evidence="3 10" id="KW-0521">NADP</keyword>
<evidence type="ECO:0000259" key="13">
    <source>
        <dbReference type="Pfam" id="PF18317"/>
    </source>
</evidence>
<dbReference type="GO" id="GO:0004764">
    <property type="term" value="F:shikimate 3-dehydrogenase (NADP+) activity"/>
    <property type="evidence" value="ECO:0007669"/>
    <property type="project" value="UniProtKB-UniRule"/>
</dbReference>
<dbReference type="RefSeq" id="WP_042679739.1">
    <property type="nucleotide sequence ID" value="NZ_CABKTM010000015.1"/>
</dbReference>
<reference evidence="14" key="1">
    <citation type="submission" date="2022-07" db="EMBL/GenBank/DDBJ databases">
        <title>Enhanced cultured diversity of the mouse gut microbiota enables custom-made synthetic communities.</title>
        <authorList>
            <person name="Afrizal A."/>
        </authorList>
    </citation>
    <scope>NUCLEOTIDE SEQUENCE</scope>
    <source>
        <strain evidence="14">DSM 29482</strain>
    </source>
</reference>
<evidence type="ECO:0000256" key="9">
    <source>
        <dbReference type="ARBA" id="ARBA00060613"/>
    </source>
</evidence>
<dbReference type="AlphaFoldDB" id="A0A9X2S501"/>
<dbReference type="EC" id="1.1.1.25" evidence="10"/>
<dbReference type="NCBIfam" id="NF001319">
    <property type="entry name" value="PRK00258.3-3"/>
    <property type="match status" value="1"/>
</dbReference>
<feature type="binding site" evidence="10">
    <location>
        <position position="262"/>
    </location>
    <ligand>
        <name>NADP(+)</name>
        <dbReference type="ChEBI" id="CHEBI:58349"/>
    </ligand>
</feature>
<dbReference type="SUPFAM" id="SSF51735">
    <property type="entry name" value="NAD(P)-binding Rossmann-fold domains"/>
    <property type="match status" value="1"/>
</dbReference>